<evidence type="ECO:0000256" key="13">
    <source>
        <dbReference type="SAM" id="MobiDB-lite"/>
    </source>
</evidence>
<dbReference type="GO" id="GO:0003697">
    <property type="term" value="F:single-stranded DNA binding"/>
    <property type="evidence" value="ECO:0007669"/>
    <property type="project" value="InterPro"/>
</dbReference>
<feature type="compositionally biased region" description="Basic residues" evidence="13">
    <location>
        <begin position="1316"/>
        <end position="1327"/>
    </location>
</feature>
<dbReference type="CDD" id="cd09904">
    <property type="entry name" value="H3TH_XPG"/>
    <property type="match status" value="1"/>
</dbReference>
<feature type="domain" description="XPG N-terminal" evidence="15">
    <location>
        <begin position="1"/>
        <end position="99"/>
    </location>
</feature>
<dbReference type="InterPro" id="IPR003903">
    <property type="entry name" value="UIM_dom"/>
</dbReference>
<comment type="cofactor">
    <cofactor evidence="1">
        <name>Mg(2+)</name>
        <dbReference type="ChEBI" id="CHEBI:18420"/>
    </cofactor>
</comment>
<keyword evidence="6" id="KW-0255">Endonuclease</keyword>
<evidence type="ECO:0000256" key="9">
    <source>
        <dbReference type="ARBA" id="ARBA00022842"/>
    </source>
</evidence>
<evidence type="ECO:0000256" key="5">
    <source>
        <dbReference type="ARBA" id="ARBA00022723"/>
    </source>
</evidence>
<feature type="compositionally biased region" description="Acidic residues" evidence="13">
    <location>
        <begin position="753"/>
        <end position="767"/>
    </location>
</feature>
<dbReference type="SMART" id="SM00484">
    <property type="entry name" value="XPGI"/>
    <property type="match status" value="1"/>
</dbReference>
<dbReference type="PROSITE" id="PS50330">
    <property type="entry name" value="UIM"/>
    <property type="match status" value="1"/>
</dbReference>
<dbReference type="PROSITE" id="PS00842">
    <property type="entry name" value="XPG_2"/>
    <property type="match status" value="1"/>
</dbReference>
<dbReference type="SMART" id="SM00485">
    <property type="entry name" value="XPGN"/>
    <property type="match status" value="1"/>
</dbReference>
<evidence type="ECO:0000256" key="8">
    <source>
        <dbReference type="ARBA" id="ARBA00022801"/>
    </source>
</evidence>
<evidence type="ECO:0000313" key="17">
    <source>
        <dbReference type="Proteomes" id="UP001164286"/>
    </source>
</evidence>
<dbReference type="PRINTS" id="PR00853">
    <property type="entry name" value="XPGRADSUPER"/>
</dbReference>
<comment type="similarity">
    <text evidence="12">Belongs to the XPG/RAD2 endonuclease family. GEN subfamily.</text>
</comment>
<comment type="caution">
    <text evidence="16">The sequence shown here is derived from an EMBL/GenBank/DDBJ whole genome shotgun (WGS) entry which is preliminary data.</text>
</comment>
<dbReference type="SUPFAM" id="SSF88723">
    <property type="entry name" value="PIN domain-like"/>
    <property type="match status" value="1"/>
</dbReference>
<dbReference type="InterPro" id="IPR036279">
    <property type="entry name" value="5-3_exonuclease_C_sf"/>
</dbReference>
<comment type="similarity">
    <text evidence="3">Belongs to the XPG/RAD2 endonuclease family. XPG subfamily.</text>
</comment>
<keyword evidence="10" id="KW-0234">DNA repair</keyword>
<evidence type="ECO:0000256" key="2">
    <source>
        <dbReference type="ARBA" id="ARBA00004123"/>
    </source>
</evidence>
<feature type="compositionally biased region" description="Basic residues" evidence="13">
    <location>
        <begin position="1261"/>
        <end position="1270"/>
    </location>
</feature>
<dbReference type="PANTHER" id="PTHR16171">
    <property type="entry name" value="DNA REPAIR PROTEIN COMPLEMENTING XP-G CELLS-RELATED"/>
    <property type="match status" value="1"/>
</dbReference>
<sequence length="1338" mass="146591">MGVKGLWSLLNPVARPVQLESMEGKRLAIDSSIWLYQFQATMRDKDGRVLVNAHVLAGFLRRINKLLFHGIKPVFVFDGGAPVLKRATIAERKRKRQGAVVNHARTAEKLFAAQMRREAVKAAQAQREQAAARQAAAMSETATRYDDDEGDQIAADATYLDDLENAHAGPSRPRPTPARGSASDIVAAVNDEPLDPAEERRKKFRKHDPYRLPEASMPTVSTDEKPDARLATEEELKQFIDDMKPSDIDIESAEFRALPTEVQYEIIGDLRIRSRQQSHQRLASMLRGAPTALDFSMQQIKHLSERNTLTQQLLTVTDMVGKAHLTIPVRIAAERNREYVLLKRGEDVGGGWALGIREGTKQKPIEVPEEKEEESSSDDGSEGSDEVVEVAKPAVDPDLAEHRRRQILDAITSRYASARASPRKSLDVPVTPFGASHAPSQPQLFDDPDMFADMEDDSTAIVPTANDEALALALQQEELGSDEEEADPELARALAMSRREKEEADSVGYTGSAGIGGGSVNGNEDDGMSDDSMEEVELVPSEQSTPALEEPPFLEDSEDDFEEVPAPAPQPPTRTNATAGPSKARDIEVVAPPSTLPLPIPRVNKSPITVLDDEDDDAPVFAGMQPAPSRSSRHPSAPARPADDSGSSDIPPVDEFIQRSREGGPPLPSRSSSLLNRPSVPSPLSRSPSFVPPVRTPSGSVIPDRLPRAGPSPPPPPMHLGLVAPEPERLIDEALAGATGAWRTGSNTPPAPEPDDEEMDGDDEEADEDRRHRRRGDDDDGEEDPDESGSIAWSRSPTPTKHPRPRARPPLQAGASTDTIPSEVEEEDVDMNAEDMVEEQDDYARFLAQIKNRDLNEVRTEIDDEIRVLHGQNKVAQRDSDEITMPMIAQIQTLLRHFGIPYITAPMEAEAQCAKLAELGLVDGIITDDSDVFLFGGTQCFKNIFNDNKYAECFLATDINRELSLSRERLISLAYLLGSDYTIGLPGVGPVVALELLANFPGERGIEEFKEWWAKVQKGQDGAETDNKWKASFKKRYTGGIFITADWPNPLVREAYRYPVTDESEEAFHWGFPKLSALRSFLHEELSWSISKVDDELTPIVQRIARRGKAGSLNKQSTLDPFFDLSAGALANYAPRRRTTANVSKRLLSVIKQFREAEAKASGTGEVVEWGAMMQGLDEEDPKGRGTGKKRSIKASELGDGDGDGDDDSLLEADVGEKKREVKKRKPRRKKGEVASTEAGTEDGMTELGSPAPAPAPPPAKKARKPRAKKAAAAAPSVVPDDVTEDGEGEGEGEGSVFGEQEEVTDISQVPADQRRKWKRAQQKTWRRAAVANSLKPN</sequence>
<dbReference type="InterPro" id="IPR001044">
    <property type="entry name" value="XPG/Rad2_eukaryotes"/>
</dbReference>
<organism evidence="16 17">
    <name type="scientific">Dioszegia hungarica</name>
    <dbReference type="NCBI Taxonomy" id="4972"/>
    <lineage>
        <taxon>Eukaryota</taxon>
        <taxon>Fungi</taxon>
        <taxon>Dikarya</taxon>
        <taxon>Basidiomycota</taxon>
        <taxon>Agaricomycotina</taxon>
        <taxon>Tremellomycetes</taxon>
        <taxon>Tremellales</taxon>
        <taxon>Bulleribasidiaceae</taxon>
        <taxon>Dioszegia</taxon>
    </lineage>
</organism>
<feature type="compositionally biased region" description="Gly residues" evidence="13">
    <location>
        <begin position="511"/>
        <end position="520"/>
    </location>
</feature>
<dbReference type="InterPro" id="IPR029060">
    <property type="entry name" value="PIN-like_dom_sf"/>
</dbReference>
<dbReference type="InterPro" id="IPR019974">
    <property type="entry name" value="XPG_CS"/>
</dbReference>
<dbReference type="PANTHER" id="PTHR16171:SF7">
    <property type="entry name" value="DNA REPAIR PROTEIN RAD2"/>
    <property type="match status" value="1"/>
</dbReference>
<dbReference type="Pfam" id="PF00867">
    <property type="entry name" value="XPG_I"/>
    <property type="match status" value="1"/>
</dbReference>
<feature type="compositionally biased region" description="Acidic residues" evidence="13">
    <location>
        <begin position="778"/>
        <end position="787"/>
    </location>
</feature>
<evidence type="ECO:0000259" key="15">
    <source>
        <dbReference type="SMART" id="SM00485"/>
    </source>
</evidence>
<keyword evidence="7" id="KW-0227">DNA damage</keyword>
<feature type="compositionally biased region" description="Acidic residues" evidence="13">
    <location>
        <begin position="523"/>
        <end position="537"/>
    </location>
</feature>
<evidence type="ECO:0000256" key="7">
    <source>
        <dbReference type="ARBA" id="ARBA00022763"/>
    </source>
</evidence>
<keyword evidence="17" id="KW-1185">Reference proteome</keyword>
<gene>
    <name evidence="16" type="ORF">MKK02DRAFT_19381</name>
</gene>
<dbReference type="GO" id="GO:0048256">
    <property type="term" value="F:flap endonuclease activity"/>
    <property type="evidence" value="ECO:0007669"/>
    <property type="project" value="UniProtKB-ARBA"/>
</dbReference>
<dbReference type="GO" id="GO:0046872">
    <property type="term" value="F:metal ion binding"/>
    <property type="evidence" value="ECO:0007669"/>
    <property type="project" value="UniProtKB-KW"/>
</dbReference>
<keyword evidence="11" id="KW-0539">Nucleus</keyword>
<feature type="region of interest" description="Disordered" evidence="13">
    <location>
        <begin position="353"/>
        <end position="401"/>
    </location>
</feature>
<dbReference type="Pfam" id="PF00752">
    <property type="entry name" value="XPG_N"/>
    <property type="match status" value="1"/>
</dbReference>
<feature type="compositionally biased region" description="Low complexity" evidence="13">
    <location>
        <begin position="626"/>
        <end position="649"/>
    </location>
</feature>
<dbReference type="RefSeq" id="XP_052949540.1">
    <property type="nucleotide sequence ID" value="XM_053086085.1"/>
</dbReference>
<keyword evidence="9" id="KW-0460">Magnesium</keyword>
<evidence type="ECO:0000256" key="6">
    <source>
        <dbReference type="ARBA" id="ARBA00022759"/>
    </source>
</evidence>
<dbReference type="EMBL" id="JAKWFO010000001">
    <property type="protein sequence ID" value="KAI9639763.1"/>
    <property type="molecule type" value="Genomic_DNA"/>
</dbReference>
<dbReference type="InterPro" id="IPR008918">
    <property type="entry name" value="HhH2"/>
</dbReference>
<dbReference type="Proteomes" id="UP001164286">
    <property type="component" value="Unassembled WGS sequence"/>
</dbReference>
<dbReference type="Gene3D" id="3.40.50.1010">
    <property type="entry name" value="5'-nuclease"/>
    <property type="match status" value="2"/>
</dbReference>
<feature type="compositionally biased region" description="Basic residues" evidence="13">
    <location>
        <begin position="1221"/>
        <end position="1231"/>
    </location>
</feature>
<evidence type="ECO:0000256" key="11">
    <source>
        <dbReference type="ARBA" id="ARBA00023242"/>
    </source>
</evidence>
<dbReference type="GO" id="GO:0006289">
    <property type="term" value="P:nucleotide-excision repair"/>
    <property type="evidence" value="ECO:0007669"/>
    <property type="project" value="InterPro"/>
</dbReference>
<feature type="region of interest" description="Disordered" evidence="13">
    <location>
        <begin position="418"/>
        <end position="451"/>
    </location>
</feature>
<evidence type="ECO:0000256" key="1">
    <source>
        <dbReference type="ARBA" id="ARBA00001946"/>
    </source>
</evidence>
<dbReference type="Gene3D" id="1.10.150.20">
    <property type="entry name" value="5' to 3' exonuclease, C-terminal subdomain"/>
    <property type="match status" value="1"/>
</dbReference>
<feature type="compositionally biased region" description="Acidic residues" evidence="13">
    <location>
        <begin position="369"/>
        <end position="388"/>
    </location>
</feature>
<dbReference type="SMART" id="SM00279">
    <property type="entry name" value="HhH2"/>
    <property type="match status" value="1"/>
</dbReference>
<feature type="domain" description="XPG-I" evidence="14">
    <location>
        <begin position="896"/>
        <end position="965"/>
    </location>
</feature>
<evidence type="ECO:0000256" key="4">
    <source>
        <dbReference type="ARBA" id="ARBA00022722"/>
    </source>
</evidence>
<feature type="compositionally biased region" description="Low complexity" evidence="13">
    <location>
        <begin position="669"/>
        <end position="689"/>
    </location>
</feature>
<dbReference type="InterPro" id="IPR006085">
    <property type="entry name" value="XPG_DNA_repair_N"/>
</dbReference>
<protein>
    <submittedName>
        <fullName evidence="16">PIN domain-like protein</fullName>
    </submittedName>
</protein>
<dbReference type="GO" id="GO:0005634">
    <property type="term" value="C:nucleus"/>
    <property type="evidence" value="ECO:0007669"/>
    <property type="project" value="UniProtKB-SubCell"/>
</dbReference>
<feature type="compositionally biased region" description="Low complexity" evidence="13">
    <location>
        <begin position="1271"/>
        <end position="1281"/>
    </location>
</feature>
<keyword evidence="8" id="KW-0378">Hydrolase</keyword>
<name>A0AA38LYA1_9TREE</name>
<evidence type="ECO:0000313" key="16">
    <source>
        <dbReference type="EMBL" id="KAI9639763.1"/>
    </source>
</evidence>
<dbReference type="GeneID" id="77725286"/>
<dbReference type="InterPro" id="IPR006084">
    <property type="entry name" value="XPG/Rad2"/>
</dbReference>
<feature type="compositionally biased region" description="Acidic residues" evidence="13">
    <location>
        <begin position="1282"/>
        <end position="1293"/>
    </location>
</feature>
<reference evidence="16" key="1">
    <citation type="journal article" date="2022" name="G3 (Bethesda)">
        <title>High quality genome of the basidiomycete yeast Dioszegia hungarica PDD-24b-2 isolated from cloud water.</title>
        <authorList>
            <person name="Jarrige D."/>
            <person name="Haridas S."/>
            <person name="Bleykasten-Grosshans C."/>
            <person name="Joly M."/>
            <person name="Nadalig T."/>
            <person name="Sancelme M."/>
            <person name="Vuilleumier S."/>
            <person name="Grigoriev I.V."/>
            <person name="Amato P."/>
            <person name="Bringel F."/>
        </authorList>
    </citation>
    <scope>NUCLEOTIDE SEQUENCE</scope>
    <source>
        <strain evidence="16">PDD-24b-2</strain>
    </source>
</reference>
<dbReference type="InterPro" id="IPR006086">
    <property type="entry name" value="XPG-I_dom"/>
</dbReference>
<feature type="compositionally biased region" description="Basic and acidic residues" evidence="13">
    <location>
        <begin position="358"/>
        <end position="368"/>
    </location>
</feature>
<keyword evidence="4" id="KW-0540">Nuclease</keyword>
<keyword evidence="5" id="KW-0479">Metal-binding</keyword>
<evidence type="ECO:0000256" key="10">
    <source>
        <dbReference type="ARBA" id="ARBA00023204"/>
    </source>
</evidence>
<feature type="region of interest" description="Disordered" evidence="13">
    <location>
        <begin position="475"/>
        <end position="828"/>
    </location>
</feature>
<evidence type="ECO:0000256" key="12">
    <source>
        <dbReference type="ARBA" id="ARBA00038112"/>
    </source>
</evidence>
<proteinExistence type="inferred from homology"/>
<dbReference type="SUPFAM" id="SSF47807">
    <property type="entry name" value="5' to 3' exonuclease, C-terminal subdomain"/>
    <property type="match status" value="1"/>
</dbReference>
<feature type="region of interest" description="Disordered" evidence="13">
    <location>
        <begin position="1175"/>
        <end position="1338"/>
    </location>
</feature>
<evidence type="ECO:0000256" key="3">
    <source>
        <dbReference type="ARBA" id="ARBA00005283"/>
    </source>
</evidence>
<dbReference type="FunFam" id="1.10.150.20:FF:000030">
    <property type="entry name" value="Flap endonuclease GEN-like 1"/>
    <property type="match status" value="1"/>
</dbReference>
<feature type="compositionally biased region" description="Acidic residues" evidence="13">
    <location>
        <begin position="479"/>
        <end position="488"/>
    </location>
</feature>
<dbReference type="CDD" id="cd09868">
    <property type="entry name" value="PIN_XPG_RAD2"/>
    <property type="match status" value="2"/>
</dbReference>
<accession>A0AA38LYA1</accession>
<feature type="compositionally biased region" description="Acidic residues" evidence="13">
    <location>
        <begin position="1199"/>
        <end position="1211"/>
    </location>
</feature>
<dbReference type="PRINTS" id="PR00066">
    <property type="entry name" value="XRODRMPGMNTG"/>
</dbReference>
<feature type="compositionally biased region" description="Acidic residues" evidence="13">
    <location>
        <begin position="552"/>
        <end position="563"/>
    </location>
</feature>
<evidence type="ECO:0000259" key="14">
    <source>
        <dbReference type="SMART" id="SM00484"/>
    </source>
</evidence>
<comment type="subcellular location">
    <subcellularLocation>
        <location evidence="2">Nucleus</location>
    </subcellularLocation>
</comment>
<dbReference type="PROSITE" id="PS00841">
    <property type="entry name" value="XPG_1"/>
    <property type="match status" value="1"/>
</dbReference>